<dbReference type="RefSeq" id="WP_012003261.1">
    <property type="nucleotide sequence ID" value="NC_009828.1"/>
</dbReference>
<evidence type="ECO:0000313" key="3">
    <source>
        <dbReference type="Proteomes" id="UP000002016"/>
    </source>
</evidence>
<name>A8F6K1_PSELT</name>
<dbReference type="OrthoDB" id="9813903at2"/>
<dbReference type="GO" id="GO:0071111">
    <property type="term" value="F:cyclic-guanylate-specific phosphodiesterase activity"/>
    <property type="evidence" value="ECO:0007669"/>
    <property type="project" value="InterPro"/>
</dbReference>
<dbReference type="PANTHER" id="PTHR33121">
    <property type="entry name" value="CYCLIC DI-GMP PHOSPHODIESTERASE PDEF"/>
    <property type="match status" value="1"/>
</dbReference>
<evidence type="ECO:0000313" key="2">
    <source>
        <dbReference type="EMBL" id="ABV33785.1"/>
    </source>
</evidence>
<reference evidence="2 3" key="1">
    <citation type="submission" date="2007-08" db="EMBL/GenBank/DDBJ databases">
        <title>Complete sequence of Thermotoga lettingae TMO.</title>
        <authorList>
            <consortium name="US DOE Joint Genome Institute"/>
            <person name="Copeland A."/>
            <person name="Lucas S."/>
            <person name="Lapidus A."/>
            <person name="Barry K."/>
            <person name="Glavina del Rio T."/>
            <person name="Dalin E."/>
            <person name="Tice H."/>
            <person name="Pitluck S."/>
            <person name="Foster B."/>
            <person name="Bruce D."/>
            <person name="Schmutz J."/>
            <person name="Larimer F."/>
            <person name="Land M."/>
            <person name="Hauser L."/>
            <person name="Kyrpides N."/>
            <person name="Mikhailova N."/>
            <person name="Nelson K."/>
            <person name="Gogarten J.P."/>
            <person name="Noll K."/>
            <person name="Richardson P."/>
        </authorList>
    </citation>
    <scope>NUCLEOTIDE SEQUENCE [LARGE SCALE GENOMIC DNA]</scope>
    <source>
        <strain evidence="3">ATCC BAA-301 / DSM 14385 / NBRC 107922 / TMO</strain>
    </source>
</reference>
<proteinExistence type="predicted"/>
<feature type="domain" description="EAL" evidence="1">
    <location>
        <begin position="103"/>
        <end position="353"/>
    </location>
</feature>
<dbReference type="Pfam" id="PF00563">
    <property type="entry name" value="EAL"/>
    <property type="match status" value="1"/>
</dbReference>
<sequence>MGRFLPKFPTSRKKVIVFVPHSDYLNYLLHKFNDIFKHDVEIDLMDDYLSFEMEFDKFIDLALSSQEFTQIELEEITLLPLDVGETFTLRCLKNSRTFQYWIDLRRSDVLDFVLQNESLTTFFQPVVNYKTGKVVCYECLSRGIDQNGELIAPALLFDLAKRLDVLLELSKLAIVKALKVSKQKNITQPVSINFPPSILLDPDFVYKTISDELEKLKMRPEQVILELTESEKEIKEFEKFVLESLKKRNIKIAIDDVGNGFSSLKRLANLKPDIIKIDMGLVRDIQKDRLKRYMVEALVSMAKKSDIQVIAEGVETKEECKTLFALGVDLMQGYLFAKPGPEPLREIDQNFSK</sequence>
<dbReference type="CDD" id="cd01948">
    <property type="entry name" value="EAL"/>
    <property type="match status" value="1"/>
</dbReference>
<dbReference type="SUPFAM" id="SSF141868">
    <property type="entry name" value="EAL domain-like"/>
    <property type="match status" value="1"/>
</dbReference>
<dbReference type="eggNOG" id="COG2200">
    <property type="taxonomic scope" value="Bacteria"/>
</dbReference>
<dbReference type="PANTHER" id="PTHR33121:SF15">
    <property type="entry name" value="BLUE LIGHT- AND TEMPERATURE-REGULATED ANTIREPRESSOR BLUF"/>
    <property type="match status" value="1"/>
</dbReference>
<dbReference type="Proteomes" id="UP000002016">
    <property type="component" value="Chromosome"/>
</dbReference>
<gene>
    <name evidence="2" type="ordered locus">Tlet_1224</name>
</gene>
<protein>
    <submittedName>
        <fullName evidence="2">Diguanylate phosphodiesterase</fullName>
    </submittedName>
</protein>
<dbReference type="KEGG" id="tle:Tlet_1224"/>
<organism evidence="2 3">
    <name type="scientific">Pseudothermotoga lettingae (strain ATCC BAA-301 / DSM 14385 / NBRC 107922 / TMO)</name>
    <name type="common">Thermotoga lettingae</name>
    <dbReference type="NCBI Taxonomy" id="416591"/>
    <lineage>
        <taxon>Bacteria</taxon>
        <taxon>Thermotogati</taxon>
        <taxon>Thermotogota</taxon>
        <taxon>Thermotogae</taxon>
        <taxon>Thermotogales</taxon>
        <taxon>Thermotogaceae</taxon>
        <taxon>Pseudothermotoga</taxon>
    </lineage>
</organism>
<dbReference type="EMBL" id="CP000812">
    <property type="protein sequence ID" value="ABV33785.1"/>
    <property type="molecule type" value="Genomic_DNA"/>
</dbReference>
<dbReference type="STRING" id="416591.Tlet_1224"/>
<dbReference type="SMART" id="SM00052">
    <property type="entry name" value="EAL"/>
    <property type="match status" value="1"/>
</dbReference>
<reference evidence="2 3" key="2">
    <citation type="journal article" date="2009" name="Proc. Natl. Acad. Sci. U.S.A.">
        <title>On the chimeric nature, thermophilic origin, and phylogenetic placement of the Thermotogales.</title>
        <authorList>
            <person name="Zhaxybayeva O."/>
            <person name="Swithers K.S."/>
            <person name="Lapierre P."/>
            <person name="Fournier G.P."/>
            <person name="Bickhart D.M."/>
            <person name="DeBoy R.T."/>
            <person name="Nelson K.E."/>
            <person name="Nesbo C.L."/>
            <person name="Doolittle W.F."/>
            <person name="Gogarten J.P."/>
            <person name="Noll K.M."/>
        </authorList>
    </citation>
    <scope>NUCLEOTIDE SEQUENCE [LARGE SCALE GENOMIC DNA]</scope>
    <source>
        <strain evidence="3">ATCC BAA-301 / DSM 14385 / NBRC 107922 / TMO</strain>
    </source>
</reference>
<dbReference type="InterPro" id="IPR050706">
    <property type="entry name" value="Cyclic-di-GMP_PDE-like"/>
</dbReference>
<evidence type="ECO:0000259" key="1">
    <source>
        <dbReference type="PROSITE" id="PS50883"/>
    </source>
</evidence>
<dbReference type="PROSITE" id="PS50883">
    <property type="entry name" value="EAL"/>
    <property type="match status" value="1"/>
</dbReference>
<dbReference type="HOGENOM" id="CLU_000445_70_0_0"/>
<dbReference type="InterPro" id="IPR035919">
    <property type="entry name" value="EAL_sf"/>
</dbReference>
<accession>A8F6K1</accession>
<dbReference type="InterPro" id="IPR001633">
    <property type="entry name" value="EAL_dom"/>
</dbReference>
<keyword evidence="3" id="KW-1185">Reference proteome</keyword>
<dbReference type="Gene3D" id="3.20.20.450">
    <property type="entry name" value="EAL domain"/>
    <property type="match status" value="1"/>
</dbReference>
<dbReference type="AlphaFoldDB" id="A8F6K1"/>